<organism evidence="1">
    <name type="scientific">viral metagenome</name>
    <dbReference type="NCBI Taxonomy" id="1070528"/>
    <lineage>
        <taxon>unclassified sequences</taxon>
        <taxon>metagenomes</taxon>
        <taxon>organismal metagenomes</taxon>
    </lineage>
</organism>
<gene>
    <name evidence="1" type="ORF">TM448B02115_0015</name>
</gene>
<dbReference type="EMBL" id="MT144876">
    <property type="protein sequence ID" value="QJI00797.1"/>
    <property type="molecule type" value="Genomic_DNA"/>
</dbReference>
<reference evidence="1" key="1">
    <citation type="submission" date="2020-03" db="EMBL/GenBank/DDBJ databases">
        <title>The deep terrestrial virosphere.</title>
        <authorList>
            <person name="Holmfeldt K."/>
            <person name="Nilsson E."/>
            <person name="Simone D."/>
            <person name="Lopez-Fernandez M."/>
            <person name="Wu X."/>
            <person name="de Brujin I."/>
            <person name="Lundin D."/>
            <person name="Andersson A."/>
            <person name="Bertilsson S."/>
            <person name="Dopson M."/>
        </authorList>
    </citation>
    <scope>NUCLEOTIDE SEQUENCE</scope>
    <source>
        <strain evidence="1">TM448B02115</strain>
    </source>
</reference>
<sequence>MNYRYATVLAEKTLGAAGTETIDIDVKDPISRLDIGWRPTLADTAMAAALAAGISKIELVDGSDVLHSLNGRENQALCIYDRRVPTMNHAELINGADAYATMGIDFGRYLWDRELAFDPSKFRNPQLKITHDRTAIGASTSTHKLEVFAHCFDERAISPIGFLMAKEHYSYTPTANDAYETIDLPTDHPIRQLILRNYVAGQDPHDVADYFRLDEDNQKRIPIDVELEAYIRRMKGVWQEVSEGFVNYCGTAEDYYKYVTPCDHMTQMFGAGDDVASYANVHDYIKGGYVQIYGVASAMMFIGHVTGYLPHHCIQFPFGIQSDLDDWYDVTRLGSLRARVQSAASYSGAVISIILQQLRRY</sequence>
<evidence type="ECO:0000313" key="1">
    <source>
        <dbReference type="EMBL" id="QJI00797.1"/>
    </source>
</evidence>
<dbReference type="AlphaFoldDB" id="A0A6M3XSG9"/>
<name>A0A6M3XSG9_9ZZZZ</name>
<accession>A0A6M3XSG9</accession>
<proteinExistence type="predicted"/>
<protein>
    <submittedName>
        <fullName evidence="1">Uncharacterized protein</fullName>
    </submittedName>
</protein>